<dbReference type="NCBIfam" id="NF033675">
    <property type="entry name" value="NTTRR-F1"/>
    <property type="match status" value="1"/>
</dbReference>
<dbReference type="OrthoDB" id="2476785at2"/>
<accession>A0A3M8CCB2</accession>
<organism evidence="1 2">
    <name type="scientific">Brevibacillus invocatus</name>
    <dbReference type="NCBI Taxonomy" id="173959"/>
    <lineage>
        <taxon>Bacteria</taxon>
        <taxon>Bacillati</taxon>
        <taxon>Bacillota</taxon>
        <taxon>Bacilli</taxon>
        <taxon>Bacillales</taxon>
        <taxon>Paenibacillaceae</taxon>
        <taxon>Brevibacillus</taxon>
    </lineage>
</organism>
<evidence type="ECO:0000313" key="1">
    <source>
        <dbReference type="EMBL" id="RNB73394.1"/>
    </source>
</evidence>
<comment type="caution">
    <text evidence="1">The sequence shown here is derived from an EMBL/GenBank/DDBJ whole genome shotgun (WGS) entry which is preliminary data.</text>
</comment>
<dbReference type="Proteomes" id="UP000282028">
    <property type="component" value="Unassembled WGS sequence"/>
</dbReference>
<protein>
    <submittedName>
        <fullName evidence="1">NTTRR-F1 domain</fullName>
    </submittedName>
</protein>
<dbReference type="EMBL" id="RHHR01000019">
    <property type="protein sequence ID" value="RNB73394.1"/>
    <property type="molecule type" value="Genomic_DNA"/>
</dbReference>
<sequence>MNLINNGGFETGSLWPWQGMNASIHSMHLQTGYFCAELAGGMIKASIQQIVPVEPHVSYLFSMSIAKSQISGAPLMSMFFLFLDHFYQTASVGFANSMRIRNQPQSETGAWKTIVGSTTESPPNAAYALLCILKAPQQASSAVLVDDIGLYLTGGGGSSGVDYTEIRDLLTSYQASNTTIVIMTSGQQTGAAAKVTSVGATLVTLTTLAGSTMSIPYEHITNIETV</sequence>
<name>A0A3M8CCB2_9BACL</name>
<proteinExistence type="predicted"/>
<dbReference type="RefSeq" id="WP_122909389.1">
    <property type="nucleotide sequence ID" value="NZ_CBCSBE010000012.1"/>
</dbReference>
<gene>
    <name evidence="1" type="ORF">EDM52_12915</name>
</gene>
<dbReference type="AlphaFoldDB" id="A0A3M8CCB2"/>
<keyword evidence="2" id="KW-1185">Reference proteome</keyword>
<dbReference type="Gene3D" id="2.60.120.260">
    <property type="entry name" value="Galactose-binding domain-like"/>
    <property type="match status" value="1"/>
</dbReference>
<reference evidence="1 2" key="1">
    <citation type="submission" date="2018-10" db="EMBL/GenBank/DDBJ databases">
        <title>Phylogenomics of Brevibacillus.</title>
        <authorList>
            <person name="Dunlap C."/>
        </authorList>
    </citation>
    <scope>NUCLEOTIDE SEQUENCE [LARGE SCALE GENOMIC DNA]</scope>
    <source>
        <strain evidence="1 2">JCM 12215</strain>
    </source>
</reference>
<evidence type="ECO:0000313" key="2">
    <source>
        <dbReference type="Proteomes" id="UP000282028"/>
    </source>
</evidence>